<evidence type="ECO:0000256" key="5">
    <source>
        <dbReference type="ARBA" id="ARBA00022741"/>
    </source>
</evidence>
<dbReference type="InterPro" id="IPR003661">
    <property type="entry name" value="HisK_dim/P_dom"/>
</dbReference>
<evidence type="ECO:0000256" key="3">
    <source>
        <dbReference type="ARBA" id="ARBA00022553"/>
    </source>
</evidence>
<protein>
    <recommendedName>
        <fullName evidence="2">histidine kinase</fullName>
        <ecNumber evidence="2">2.7.13.3</ecNumber>
    </recommendedName>
</protein>
<accession>A0ABZ0B6A5</accession>
<dbReference type="Proteomes" id="UP001302249">
    <property type="component" value="Chromosome"/>
</dbReference>
<dbReference type="InterPro" id="IPR003594">
    <property type="entry name" value="HATPase_dom"/>
</dbReference>
<dbReference type="Pfam" id="PF02518">
    <property type="entry name" value="HATPase_c"/>
    <property type="match status" value="1"/>
</dbReference>
<evidence type="ECO:0000313" key="10">
    <source>
        <dbReference type="EMBL" id="WNO52540.1"/>
    </source>
</evidence>
<evidence type="ECO:0000256" key="7">
    <source>
        <dbReference type="ARBA" id="ARBA00022840"/>
    </source>
</evidence>
<keyword evidence="11" id="KW-1185">Reference proteome</keyword>
<dbReference type="InterPro" id="IPR036890">
    <property type="entry name" value="HATPase_C_sf"/>
</dbReference>
<gene>
    <name evidence="10" type="ORF">RPR59_08635</name>
</gene>
<dbReference type="Gene3D" id="3.30.450.20">
    <property type="entry name" value="PAS domain"/>
    <property type="match status" value="1"/>
</dbReference>
<keyword evidence="6" id="KW-0418">Kinase</keyword>
<dbReference type="SUPFAM" id="SSF47384">
    <property type="entry name" value="Homodimeric domain of signal transducing histidine kinase"/>
    <property type="match status" value="1"/>
</dbReference>
<dbReference type="CDD" id="cd00082">
    <property type="entry name" value="HisKA"/>
    <property type="match status" value="1"/>
</dbReference>
<dbReference type="PRINTS" id="PR00344">
    <property type="entry name" value="BCTRLSENSOR"/>
</dbReference>
<evidence type="ECO:0000259" key="9">
    <source>
        <dbReference type="PROSITE" id="PS50109"/>
    </source>
</evidence>
<dbReference type="GO" id="GO:0005524">
    <property type="term" value="F:ATP binding"/>
    <property type="evidence" value="ECO:0007669"/>
    <property type="project" value="UniProtKB-KW"/>
</dbReference>
<evidence type="ECO:0000313" key="11">
    <source>
        <dbReference type="Proteomes" id="UP001302249"/>
    </source>
</evidence>
<dbReference type="InterPro" id="IPR036097">
    <property type="entry name" value="HisK_dim/P_sf"/>
</dbReference>
<keyword evidence="7 10" id="KW-0067">ATP-binding</keyword>
<keyword evidence="8" id="KW-0902">Two-component regulatory system</keyword>
<dbReference type="InterPro" id="IPR035965">
    <property type="entry name" value="PAS-like_dom_sf"/>
</dbReference>
<proteinExistence type="predicted"/>
<dbReference type="SMART" id="SM00388">
    <property type="entry name" value="HisKA"/>
    <property type="match status" value="1"/>
</dbReference>
<dbReference type="Pfam" id="PF00512">
    <property type="entry name" value="HisKA"/>
    <property type="match status" value="1"/>
</dbReference>
<dbReference type="EMBL" id="CP135076">
    <property type="protein sequence ID" value="WNO52540.1"/>
    <property type="molecule type" value="Genomic_DNA"/>
</dbReference>
<dbReference type="SMART" id="SM00387">
    <property type="entry name" value="HATPase_c"/>
    <property type="match status" value="1"/>
</dbReference>
<name>A0ABZ0B6A5_9SPHN</name>
<dbReference type="PANTHER" id="PTHR43065:SF10">
    <property type="entry name" value="PEROXIDE STRESS-ACTIVATED HISTIDINE KINASE MAK3"/>
    <property type="match status" value="1"/>
</dbReference>
<reference evidence="10 11" key="1">
    <citation type="submission" date="2023-09" db="EMBL/GenBank/DDBJ databases">
        <authorList>
            <person name="Rey-Velasco X."/>
        </authorList>
    </citation>
    <scope>NUCLEOTIDE SEQUENCE [LARGE SCALE GENOMIC DNA]</scope>
    <source>
        <strain evidence="10 11">W311</strain>
    </source>
</reference>
<evidence type="ECO:0000256" key="1">
    <source>
        <dbReference type="ARBA" id="ARBA00000085"/>
    </source>
</evidence>
<evidence type="ECO:0000256" key="6">
    <source>
        <dbReference type="ARBA" id="ARBA00022777"/>
    </source>
</evidence>
<dbReference type="RefSeq" id="WP_313913092.1">
    <property type="nucleotide sequence ID" value="NZ_CP135076.1"/>
</dbReference>
<sequence>MAQQSSGLTPAGAGAASDAGPGAADIVSALPVALLLIDPEDRIARANTACEHLMNMSERAMIGQRLDSILAPPAGYADRRPELGFAAFDADIRLARGNTIKIDFVESLMAEHDGWRIVTLHHAPGGRRPGYGIDRSAGARAAVGAAAMLAHEIKNPLSGIRGAAQLVAAGADDADAMTSLITSEVDRIAALIDRMEDFTDTSPLDLRRANIYPLLAHVRRVAEAGFARDIPIDEQFDPSLPDVLIDRDAFQQVLLNLLKNASEAVAGIEDGRITIATAYRHGMSVSAGAGSPRRPLPLEIAILDNGPGAPEDIVDHLFEPFVSGRPEGKGLGLPLVEKLARDMGGMVQYSREAHGGTPMSVFRLFLPRATG</sequence>
<dbReference type="PANTHER" id="PTHR43065">
    <property type="entry name" value="SENSOR HISTIDINE KINASE"/>
    <property type="match status" value="1"/>
</dbReference>
<dbReference type="InterPro" id="IPR005467">
    <property type="entry name" value="His_kinase_dom"/>
</dbReference>
<evidence type="ECO:0000256" key="8">
    <source>
        <dbReference type="ARBA" id="ARBA00023012"/>
    </source>
</evidence>
<dbReference type="Gene3D" id="1.10.287.130">
    <property type="match status" value="1"/>
</dbReference>
<dbReference type="Gene3D" id="3.30.565.10">
    <property type="entry name" value="Histidine kinase-like ATPase, C-terminal domain"/>
    <property type="match status" value="1"/>
</dbReference>
<comment type="catalytic activity">
    <reaction evidence="1">
        <text>ATP + protein L-histidine = ADP + protein N-phospho-L-histidine.</text>
        <dbReference type="EC" id="2.7.13.3"/>
    </reaction>
</comment>
<keyword evidence="3" id="KW-0597">Phosphoprotein</keyword>
<keyword evidence="5" id="KW-0547">Nucleotide-binding</keyword>
<feature type="domain" description="Histidine kinase" evidence="9">
    <location>
        <begin position="148"/>
        <end position="370"/>
    </location>
</feature>
<organism evidence="10 11">
    <name type="scientific">Stakelama saccharophila</name>
    <dbReference type="NCBI Taxonomy" id="3075605"/>
    <lineage>
        <taxon>Bacteria</taxon>
        <taxon>Pseudomonadati</taxon>
        <taxon>Pseudomonadota</taxon>
        <taxon>Alphaproteobacteria</taxon>
        <taxon>Sphingomonadales</taxon>
        <taxon>Sphingomonadaceae</taxon>
        <taxon>Stakelama</taxon>
    </lineage>
</organism>
<dbReference type="EC" id="2.7.13.3" evidence="2"/>
<dbReference type="InterPro" id="IPR004358">
    <property type="entry name" value="Sig_transdc_His_kin-like_C"/>
</dbReference>
<dbReference type="PROSITE" id="PS50109">
    <property type="entry name" value="HIS_KIN"/>
    <property type="match status" value="1"/>
</dbReference>
<evidence type="ECO:0000256" key="4">
    <source>
        <dbReference type="ARBA" id="ARBA00022679"/>
    </source>
</evidence>
<evidence type="ECO:0000256" key="2">
    <source>
        <dbReference type="ARBA" id="ARBA00012438"/>
    </source>
</evidence>
<dbReference type="SUPFAM" id="SSF55785">
    <property type="entry name" value="PYP-like sensor domain (PAS domain)"/>
    <property type="match status" value="1"/>
</dbReference>
<keyword evidence="4" id="KW-0808">Transferase</keyword>
<dbReference type="SUPFAM" id="SSF55874">
    <property type="entry name" value="ATPase domain of HSP90 chaperone/DNA topoisomerase II/histidine kinase"/>
    <property type="match status" value="1"/>
</dbReference>